<dbReference type="KEGG" id="thao:NI17_004665"/>
<dbReference type="GO" id="GO:0005524">
    <property type="term" value="F:ATP binding"/>
    <property type="evidence" value="ECO:0007669"/>
    <property type="project" value="InterPro"/>
</dbReference>
<dbReference type="PANTHER" id="PTHR10803">
    <property type="entry name" value="ARSENICAL PUMP-DRIVING ATPASE ARSENITE-TRANSLOCATING ATPASE"/>
    <property type="match status" value="1"/>
</dbReference>
<dbReference type="RefSeq" id="WP_068692966.1">
    <property type="nucleotide sequence ID" value="NZ_CP063196.1"/>
</dbReference>
<evidence type="ECO:0000256" key="1">
    <source>
        <dbReference type="ARBA" id="ARBA00011040"/>
    </source>
</evidence>
<accession>A0A399G905</accession>
<dbReference type="NCBIfam" id="TIGR00345">
    <property type="entry name" value="GET3_arsA_TRC40"/>
    <property type="match status" value="1"/>
</dbReference>
<dbReference type="Gene3D" id="3.40.50.300">
    <property type="entry name" value="P-loop containing nucleotide triphosphate hydrolases"/>
    <property type="match status" value="1"/>
</dbReference>
<dbReference type="CDD" id="cd02035">
    <property type="entry name" value="ArsA"/>
    <property type="match status" value="1"/>
</dbReference>
<evidence type="ECO:0000259" key="2">
    <source>
        <dbReference type="Pfam" id="PF02374"/>
    </source>
</evidence>
<dbReference type="Pfam" id="PF02374">
    <property type="entry name" value="ArsA_ATPase"/>
    <property type="match status" value="1"/>
</dbReference>
<dbReference type="InterPro" id="IPR027417">
    <property type="entry name" value="P-loop_NTPase"/>
</dbReference>
<reference evidence="3" key="1">
    <citation type="submission" date="2020-10" db="EMBL/GenBank/DDBJ databases">
        <title>De novo genome project of the cellulose decomposer Thermobifida halotolerans type strain.</title>
        <authorList>
            <person name="Nagy I."/>
            <person name="Horvath B."/>
            <person name="Kukolya J."/>
            <person name="Nagy I."/>
            <person name="Orsini M."/>
        </authorList>
    </citation>
    <scope>NUCLEOTIDE SEQUENCE</scope>
    <source>
        <strain evidence="3">DSM 44931</strain>
    </source>
</reference>
<dbReference type="AlphaFoldDB" id="A0A399G905"/>
<dbReference type="OrthoDB" id="9780677at2"/>
<comment type="similarity">
    <text evidence="1">Belongs to the arsA ATPase family.</text>
</comment>
<keyword evidence="4" id="KW-1185">Reference proteome</keyword>
<dbReference type="InterPro" id="IPR025723">
    <property type="entry name" value="ArsA/GET3_ATPase-like"/>
</dbReference>
<name>A0A399G905_9ACTN</name>
<evidence type="ECO:0000313" key="3">
    <source>
        <dbReference type="EMBL" id="UOE20522.1"/>
    </source>
</evidence>
<dbReference type="PANTHER" id="PTHR10803:SF3">
    <property type="entry name" value="ATPASE GET3"/>
    <property type="match status" value="1"/>
</dbReference>
<organism evidence="3 4">
    <name type="scientific">Thermobifida halotolerans</name>
    <dbReference type="NCBI Taxonomy" id="483545"/>
    <lineage>
        <taxon>Bacteria</taxon>
        <taxon>Bacillati</taxon>
        <taxon>Actinomycetota</taxon>
        <taxon>Actinomycetes</taxon>
        <taxon>Streptosporangiales</taxon>
        <taxon>Nocardiopsidaceae</taxon>
        <taxon>Thermobifida</taxon>
    </lineage>
</organism>
<dbReference type="Proteomes" id="UP000265719">
    <property type="component" value="Chromosome"/>
</dbReference>
<dbReference type="SUPFAM" id="SSF52540">
    <property type="entry name" value="P-loop containing nucleoside triphosphate hydrolases"/>
    <property type="match status" value="1"/>
</dbReference>
<sequence length="304" mass="32372">MLLSGAAVTFVGGKGGVGKTTLAAAHALALADAGLRTLVVSADPAHSLGDALGARLGDRPRKAAENLWAVEPDAEQTVRRRIAEVADDARAAVPREVMPAVHRHLEHAAASPGMVESALNDRLVDYLEQVPGRWDRLVVDSAPTGHLLRMLALPTLLTPWIRGLARQRERAVAADRFAEGVLGPVGGAEDDPLLERLHARRLRLETAAARLRSDAVVCLVTLPRRMVLAETRRAAEALTAQGFTLGVGVVNQVPPRPDAQVMEQVRAVFAASGVVEVPLLDREPIGVASLRALPPLHPPRKAPH</sequence>
<proteinExistence type="inferred from homology"/>
<evidence type="ECO:0000313" key="4">
    <source>
        <dbReference type="Proteomes" id="UP000265719"/>
    </source>
</evidence>
<feature type="domain" description="ArsA/GET3 Anion-transporting ATPase-like" evidence="2">
    <location>
        <begin position="8"/>
        <end position="293"/>
    </location>
</feature>
<dbReference type="EMBL" id="CP063196">
    <property type="protein sequence ID" value="UOE20522.1"/>
    <property type="molecule type" value="Genomic_DNA"/>
</dbReference>
<dbReference type="GO" id="GO:0016887">
    <property type="term" value="F:ATP hydrolysis activity"/>
    <property type="evidence" value="ECO:0007669"/>
    <property type="project" value="InterPro"/>
</dbReference>
<dbReference type="InterPro" id="IPR016300">
    <property type="entry name" value="ATPase_ArsA/GET3"/>
</dbReference>
<gene>
    <name evidence="3" type="ORF">NI17_004665</name>
</gene>
<protein>
    <submittedName>
        <fullName evidence="3">ArsA family ATPase</fullName>
    </submittedName>
</protein>